<evidence type="ECO:0000313" key="1">
    <source>
        <dbReference type="EMBL" id="OGK18445.1"/>
    </source>
</evidence>
<protein>
    <recommendedName>
        <fullName evidence="3">Type II secretion system protein GspI C-terminal domain-containing protein</fullName>
    </recommendedName>
</protein>
<dbReference type="Proteomes" id="UP000176850">
    <property type="component" value="Unassembled WGS sequence"/>
</dbReference>
<name>A0A1F7GHS4_9BACT</name>
<sequence>MIKMRKSGFSMVEVLIFTALFSLIFVGITTAMTTALRNTKSSERRILATHFAQELKDWLKGQKEADFGSFPKSGTYCFNTSPITTWGPNDNCSGAYTLGTAPNAIFKRYVVFSNGSSTQVNVNATVEWMELSVVNSVPLNTQFTVWE</sequence>
<reference evidence="1 2" key="1">
    <citation type="journal article" date="2016" name="Nat. Commun.">
        <title>Thousands of microbial genomes shed light on interconnected biogeochemical processes in an aquifer system.</title>
        <authorList>
            <person name="Anantharaman K."/>
            <person name="Brown C.T."/>
            <person name="Hug L.A."/>
            <person name="Sharon I."/>
            <person name="Castelle C.J."/>
            <person name="Probst A.J."/>
            <person name="Thomas B.C."/>
            <person name="Singh A."/>
            <person name="Wilkins M.J."/>
            <person name="Karaoz U."/>
            <person name="Brodie E.L."/>
            <person name="Williams K.H."/>
            <person name="Hubbard S.S."/>
            <person name="Banfield J.F."/>
        </authorList>
    </citation>
    <scope>NUCLEOTIDE SEQUENCE [LARGE SCALE GENOMIC DNA]</scope>
</reference>
<proteinExistence type="predicted"/>
<evidence type="ECO:0000313" key="2">
    <source>
        <dbReference type="Proteomes" id="UP000176850"/>
    </source>
</evidence>
<accession>A0A1F7GHS4</accession>
<dbReference type="AlphaFoldDB" id="A0A1F7GHS4"/>
<dbReference type="EMBL" id="MFZH01000032">
    <property type="protein sequence ID" value="OGK18445.1"/>
    <property type="molecule type" value="Genomic_DNA"/>
</dbReference>
<organism evidence="1 2">
    <name type="scientific">Candidatus Roizmanbacteria bacterium RIFCSPHIGHO2_01_FULL_39_24</name>
    <dbReference type="NCBI Taxonomy" id="1802032"/>
    <lineage>
        <taxon>Bacteria</taxon>
        <taxon>Candidatus Roizmaniibacteriota</taxon>
    </lineage>
</organism>
<evidence type="ECO:0008006" key="3">
    <source>
        <dbReference type="Google" id="ProtNLM"/>
    </source>
</evidence>
<comment type="caution">
    <text evidence="1">The sequence shown here is derived from an EMBL/GenBank/DDBJ whole genome shotgun (WGS) entry which is preliminary data.</text>
</comment>
<gene>
    <name evidence="1" type="ORF">A2799_03990</name>
</gene>